<feature type="active site" description="Charge relay system" evidence="2">
    <location>
        <position position="221"/>
    </location>
</feature>
<feature type="active site" description="Charge relay system" evidence="2">
    <location>
        <position position="352"/>
    </location>
</feature>
<dbReference type="EMBL" id="JANBOH010000034">
    <property type="protein sequence ID" value="KAJ1647265.1"/>
    <property type="molecule type" value="Genomic_DNA"/>
</dbReference>
<organism evidence="4 5">
    <name type="scientific">Coemansia asiatica</name>
    <dbReference type="NCBI Taxonomy" id="1052880"/>
    <lineage>
        <taxon>Eukaryota</taxon>
        <taxon>Fungi</taxon>
        <taxon>Fungi incertae sedis</taxon>
        <taxon>Zoopagomycota</taxon>
        <taxon>Kickxellomycotina</taxon>
        <taxon>Kickxellomycetes</taxon>
        <taxon>Kickxellales</taxon>
        <taxon>Kickxellaceae</taxon>
        <taxon>Coemansia</taxon>
    </lineage>
</organism>
<comment type="caution">
    <text evidence="4">The sequence shown here is derived from an EMBL/GenBank/DDBJ whole genome shotgun (WGS) entry which is preliminary data.</text>
</comment>
<gene>
    <name evidence="4" type="ORF">LPJ64_001311</name>
</gene>
<dbReference type="GO" id="GO:0008126">
    <property type="term" value="F:acetylesterase activity"/>
    <property type="evidence" value="ECO:0007669"/>
    <property type="project" value="TreeGrafter"/>
</dbReference>
<dbReference type="PANTHER" id="PTHR10794:SF63">
    <property type="entry name" value="ALPHA_BETA HYDROLASE 1, ISOFORM A"/>
    <property type="match status" value="1"/>
</dbReference>
<dbReference type="Pfam" id="PF00561">
    <property type="entry name" value="Abhydrolase_1"/>
    <property type="match status" value="1"/>
</dbReference>
<name>A0A9W8CLK2_9FUNG</name>
<keyword evidence="5" id="KW-1185">Reference proteome</keyword>
<evidence type="ECO:0000259" key="3">
    <source>
        <dbReference type="Pfam" id="PF00561"/>
    </source>
</evidence>
<dbReference type="PANTHER" id="PTHR10794">
    <property type="entry name" value="ABHYDROLASE DOMAIN-CONTAINING PROTEIN"/>
    <property type="match status" value="1"/>
</dbReference>
<dbReference type="SUPFAM" id="SSF53474">
    <property type="entry name" value="alpha/beta-Hydrolases"/>
    <property type="match status" value="1"/>
</dbReference>
<evidence type="ECO:0000256" key="1">
    <source>
        <dbReference type="ARBA" id="ARBA00010884"/>
    </source>
</evidence>
<evidence type="ECO:0000313" key="5">
    <source>
        <dbReference type="Proteomes" id="UP001145021"/>
    </source>
</evidence>
<proteinExistence type="inferred from homology"/>
<dbReference type="GO" id="GO:0051793">
    <property type="term" value="P:medium-chain fatty acid catabolic process"/>
    <property type="evidence" value="ECO:0007669"/>
    <property type="project" value="TreeGrafter"/>
</dbReference>
<dbReference type="GO" id="GO:0047372">
    <property type="term" value="F:monoacylglycerol lipase activity"/>
    <property type="evidence" value="ECO:0007669"/>
    <property type="project" value="TreeGrafter"/>
</dbReference>
<dbReference type="Proteomes" id="UP001145021">
    <property type="component" value="Unassembled WGS sequence"/>
</dbReference>
<evidence type="ECO:0000313" key="4">
    <source>
        <dbReference type="EMBL" id="KAJ1647265.1"/>
    </source>
</evidence>
<dbReference type="InterPro" id="IPR050960">
    <property type="entry name" value="AB_hydrolase_4_sf"/>
</dbReference>
<sequence>MPDFLSPGSLGLAVLGLGGYYACKRYIESCRIKVVTSDAKTSAVIRQTDNEGIVTLRDILYTKCLSLTDPETAFMVPTVYLGTGLLQTIFATMRVRLRDHTSDISYERELLTMEDGATVSLDWYPGIRAQENAADSTRPIALVMSGVGGSSQEHHIRATVKSLAESTLGFIVVVVNHRGTAKTPITSPRPYDSGLTEDFRTAVLHVHKQNPSSKLVGIGFSMGANILTKYLGEEATGCMLSCAVSVCCPFDISVSSAAMNESNLLNNYVFQPAVMSTLKRAIKRAQHLKLDPSIKIDDERVKNAKRLWELEDEFLVKISGYKDLKEYYAKSSSANFVDEIDIPYLAINSLDDRITPPRGIPMDKFLNNPNIALALVPHGGHLGFLTGFPPRIWFIRPIEEFISAIV</sequence>
<feature type="domain" description="AB hydrolase-1" evidence="3">
    <location>
        <begin position="146"/>
        <end position="387"/>
    </location>
</feature>
<dbReference type="InterPro" id="IPR029058">
    <property type="entry name" value="AB_hydrolase_fold"/>
</dbReference>
<evidence type="ECO:0000256" key="2">
    <source>
        <dbReference type="PIRSR" id="PIRSR005211-1"/>
    </source>
</evidence>
<reference evidence="4" key="1">
    <citation type="submission" date="2022-07" db="EMBL/GenBank/DDBJ databases">
        <title>Phylogenomic reconstructions and comparative analyses of Kickxellomycotina fungi.</title>
        <authorList>
            <person name="Reynolds N.K."/>
            <person name="Stajich J.E."/>
            <person name="Barry K."/>
            <person name="Grigoriev I.V."/>
            <person name="Crous P."/>
            <person name="Smith M.E."/>
        </authorList>
    </citation>
    <scope>NUCLEOTIDE SEQUENCE</scope>
    <source>
        <strain evidence="4">NBRC 105413</strain>
    </source>
</reference>
<dbReference type="PIRSF" id="PIRSF005211">
    <property type="entry name" value="Ab_hydro_YheT"/>
    <property type="match status" value="1"/>
</dbReference>
<protein>
    <recommendedName>
        <fullName evidence="3">AB hydrolase-1 domain-containing protein</fullName>
    </recommendedName>
</protein>
<feature type="active site" description="Charge relay system" evidence="2">
    <location>
        <position position="381"/>
    </location>
</feature>
<dbReference type="AlphaFoldDB" id="A0A9W8CLK2"/>
<dbReference type="Gene3D" id="3.40.50.1820">
    <property type="entry name" value="alpha/beta hydrolase"/>
    <property type="match status" value="1"/>
</dbReference>
<comment type="similarity">
    <text evidence="1">Belongs to the AB hydrolase superfamily. AB hydrolase 4 family.</text>
</comment>
<dbReference type="GO" id="GO:0051792">
    <property type="term" value="P:medium-chain fatty acid biosynthetic process"/>
    <property type="evidence" value="ECO:0007669"/>
    <property type="project" value="TreeGrafter"/>
</dbReference>
<accession>A0A9W8CLK2</accession>
<dbReference type="InterPro" id="IPR000073">
    <property type="entry name" value="AB_hydrolase_1"/>
</dbReference>
<dbReference type="InterPro" id="IPR012020">
    <property type="entry name" value="ABHD4"/>
</dbReference>